<sequence length="431" mass="46687">MSLRDRLGPVTIDTLSRADLQEFHDHQRQAYDALKQAGLALDITRGKPSAEQLDLSTELLTLPGADRYRAGTVDVRNYGGNTGLPELRSIFAELLNVPVEQLIAGDNASLSLMHDTILWSLVHGTPDSPRPWAAEEKVTFICPAPGYDRHFSICEHYGIDMVTVDMLDDGPDMAAVRELVKDPSVKGIWLVPTYSNPTGAVISEAIAAELAALETAAPDFRIFWDNAYAVHHLTDEQVKTADILGLCASSGHPDRPLIFASTSKITLAGAGVSFFGSSPANVAWYLGHAAVRAIGPDKVNQWRHALFLRDAEGVLAHMERHREILAPKFAAVDEILNERLGEHDVASWTQPRGGYFVSLEVPEGTAARVVQLAKEAGIALTPAGAAFPYGKDPRDHHIRIAPSFPSLEELRAAMDGLCTCVLLAAAEKALA</sequence>
<dbReference type="OrthoDB" id="9802328at2"/>
<keyword evidence="1" id="KW-0032">Aminotransferase</keyword>
<dbReference type="PANTHER" id="PTHR43799">
    <property type="entry name" value="AMINOTRANSFERASE, PUTATIVE-RELATED"/>
    <property type="match status" value="1"/>
</dbReference>
<keyword evidence="2" id="KW-1185">Reference proteome</keyword>
<evidence type="ECO:0000313" key="2">
    <source>
        <dbReference type="Proteomes" id="UP000282515"/>
    </source>
</evidence>
<dbReference type="PANTHER" id="PTHR43799:SF1">
    <property type="entry name" value="ASPARTATE AMINOTRANSFERASE"/>
    <property type="match status" value="1"/>
</dbReference>
<name>A0A3L8PPK6_9ACTN</name>
<dbReference type="Proteomes" id="UP000282515">
    <property type="component" value="Unassembled WGS sequence"/>
</dbReference>
<organism evidence="1 2">
    <name type="scientific">Aeromicrobium phragmitis</name>
    <dbReference type="NCBI Taxonomy" id="2478914"/>
    <lineage>
        <taxon>Bacteria</taxon>
        <taxon>Bacillati</taxon>
        <taxon>Actinomycetota</taxon>
        <taxon>Actinomycetes</taxon>
        <taxon>Propionibacteriales</taxon>
        <taxon>Nocardioidaceae</taxon>
        <taxon>Aeromicrobium</taxon>
    </lineage>
</organism>
<dbReference type="InterPro" id="IPR015422">
    <property type="entry name" value="PyrdxlP-dep_Trfase_small"/>
</dbReference>
<accession>A0A3L8PPK6</accession>
<dbReference type="Gene3D" id="3.90.1150.10">
    <property type="entry name" value="Aspartate Aminotransferase, domain 1"/>
    <property type="match status" value="1"/>
</dbReference>
<dbReference type="SUPFAM" id="SSF53383">
    <property type="entry name" value="PLP-dependent transferases"/>
    <property type="match status" value="1"/>
</dbReference>
<dbReference type="CDD" id="cd00609">
    <property type="entry name" value="AAT_like"/>
    <property type="match status" value="1"/>
</dbReference>
<reference evidence="1 2" key="1">
    <citation type="submission" date="2018-10" db="EMBL/GenBank/DDBJ databases">
        <title>Aeromicrobium sp. 9W16Y-2 whole genome shotgun sequence.</title>
        <authorList>
            <person name="Li F."/>
        </authorList>
    </citation>
    <scope>NUCLEOTIDE SEQUENCE [LARGE SCALE GENOMIC DNA]</scope>
    <source>
        <strain evidence="1 2">9W16Y-2</strain>
    </source>
</reference>
<dbReference type="InterPro" id="IPR015424">
    <property type="entry name" value="PyrdxlP-dep_Trfase"/>
</dbReference>
<keyword evidence="1" id="KW-0808">Transferase</keyword>
<dbReference type="InterPro" id="IPR024551">
    <property type="entry name" value="AspAT_Ic"/>
</dbReference>
<proteinExistence type="predicted"/>
<dbReference type="EMBL" id="RDBF01000005">
    <property type="protein sequence ID" value="RLV55952.1"/>
    <property type="molecule type" value="Genomic_DNA"/>
</dbReference>
<evidence type="ECO:0000313" key="1">
    <source>
        <dbReference type="EMBL" id="RLV55952.1"/>
    </source>
</evidence>
<dbReference type="Pfam" id="PF12897">
    <property type="entry name" value="Asp_aminotransf"/>
    <property type="match status" value="1"/>
</dbReference>
<dbReference type="Gene3D" id="3.40.640.10">
    <property type="entry name" value="Type I PLP-dependent aspartate aminotransferase-like (Major domain)"/>
    <property type="match status" value="1"/>
</dbReference>
<comment type="caution">
    <text evidence="1">The sequence shown here is derived from an EMBL/GenBank/DDBJ whole genome shotgun (WGS) entry which is preliminary data.</text>
</comment>
<dbReference type="RefSeq" id="WP_121794148.1">
    <property type="nucleotide sequence ID" value="NZ_RDBF01000005.1"/>
</dbReference>
<gene>
    <name evidence="1" type="ORF">D9V41_08620</name>
</gene>
<dbReference type="GO" id="GO:0004069">
    <property type="term" value="F:L-aspartate:2-oxoglutarate aminotransferase activity"/>
    <property type="evidence" value="ECO:0007669"/>
    <property type="project" value="InterPro"/>
</dbReference>
<protein>
    <submittedName>
        <fullName evidence="1">Aminotransferase class I/II-fold pyridoxal phosphate-dependent enzyme</fullName>
    </submittedName>
</protein>
<dbReference type="AlphaFoldDB" id="A0A3L8PPK6"/>
<dbReference type="InterPro" id="IPR015421">
    <property type="entry name" value="PyrdxlP-dep_Trfase_major"/>
</dbReference>